<dbReference type="KEGG" id="scs:Sta7437_2013"/>
<dbReference type="EMBL" id="CP003653">
    <property type="protein sequence ID" value="AFZ35565.1"/>
    <property type="molecule type" value="Genomic_DNA"/>
</dbReference>
<dbReference type="RefSeq" id="WP_015193235.1">
    <property type="nucleotide sequence ID" value="NC_019748.1"/>
</dbReference>
<dbReference type="OrthoDB" id="515032at2"/>
<reference evidence="2" key="1">
    <citation type="journal article" date="2013" name="Proc. Natl. Acad. Sci. U.S.A.">
        <title>Improving the coverage of the cyanobacterial phylum using diversity-driven genome sequencing.</title>
        <authorList>
            <person name="Shih P.M."/>
            <person name="Wu D."/>
            <person name="Latifi A."/>
            <person name="Axen S.D."/>
            <person name="Fewer D.P."/>
            <person name="Talla E."/>
            <person name="Calteau A."/>
            <person name="Cai F."/>
            <person name="Tandeau de Marsac N."/>
            <person name="Rippka R."/>
            <person name="Herdman M."/>
            <person name="Sivonen K."/>
            <person name="Coursin T."/>
            <person name="Laurent T."/>
            <person name="Goodwin L."/>
            <person name="Nolan M."/>
            <person name="Davenport K.W."/>
            <person name="Han C.S."/>
            <person name="Rubin E.M."/>
            <person name="Eisen J.A."/>
            <person name="Woyke T."/>
            <person name="Gugger M."/>
            <person name="Kerfeld C.A."/>
        </authorList>
    </citation>
    <scope>NUCLEOTIDE SEQUENCE [LARGE SCALE GENOMIC DNA]</scope>
    <source>
        <strain evidence="2">ATCC 29371 / PCC 7437</strain>
    </source>
</reference>
<proteinExistence type="predicted"/>
<evidence type="ECO:0000313" key="1">
    <source>
        <dbReference type="EMBL" id="AFZ35565.1"/>
    </source>
</evidence>
<protein>
    <submittedName>
        <fullName evidence="1">Uncharacterized protein</fullName>
    </submittedName>
</protein>
<dbReference type="Proteomes" id="UP000010473">
    <property type="component" value="Chromosome"/>
</dbReference>
<dbReference type="AlphaFoldDB" id="K9XSK1"/>
<organism evidence="1 2">
    <name type="scientific">Stanieria cyanosphaera (strain ATCC 29371 / PCC 7437)</name>
    <dbReference type="NCBI Taxonomy" id="111780"/>
    <lineage>
        <taxon>Bacteria</taxon>
        <taxon>Bacillati</taxon>
        <taxon>Cyanobacteriota</taxon>
        <taxon>Cyanophyceae</taxon>
        <taxon>Pleurocapsales</taxon>
        <taxon>Dermocarpellaceae</taxon>
        <taxon>Stanieria</taxon>
    </lineage>
</organism>
<dbReference type="InterPro" id="IPR025458">
    <property type="entry name" value="DUF4278"/>
</dbReference>
<gene>
    <name evidence="1" type="ordered locus">Sta7437_2013</name>
</gene>
<sequence length="90" mass="10450">MKCGYRGVVYDCQVISLEIREQEIIGMYRGANLYSRQIQTSLKSNDILPLLMLKYRGNAYGKSSPQYLFNSGRNNLKRENNFDSLKLFSE</sequence>
<evidence type="ECO:0000313" key="2">
    <source>
        <dbReference type="Proteomes" id="UP000010473"/>
    </source>
</evidence>
<dbReference type="Pfam" id="PF14105">
    <property type="entry name" value="DUF4278"/>
    <property type="match status" value="1"/>
</dbReference>
<dbReference type="HOGENOM" id="CLU_2439311_0_0_3"/>
<keyword evidence="2" id="KW-1185">Reference proteome</keyword>
<accession>K9XSK1</accession>
<name>K9XSK1_STAC7</name>